<keyword evidence="4" id="KW-1185">Reference proteome</keyword>
<evidence type="ECO:0000259" key="2">
    <source>
        <dbReference type="Pfam" id="PF07110"/>
    </source>
</evidence>
<dbReference type="SUPFAM" id="SSF54909">
    <property type="entry name" value="Dimeric alpha+beta barrel"/>
    <property type="match status" value="1"/>
</dbReference>
<dbReference type="Pfam" id="PF07110">
    <property type="entry name" value="EthD"/>
    <property type="match status" value="1"/>
</dbReference>
<comment type="similarity">
    <text evidence="1">Belongs to the tpcK family.</text>
</comment>
<gene>
    <name evidence="3" type="ORF">EUX98_g7429</name>
</gene>
<dbReference type="EMBL" id="SGPM01000313">
    <property type="protein sequence ID" value="THH26760.1"/>
    <property type="molecule type" value="Genomic_DNA"/>
</dbReference>
<name>A0A4S4MTX1_9APHY</name>
<reference evidence="3 4" key="1">
    <citation type="submission" date="2019-02" db="EMBL/GenBank/DDBJ databases">
        <title>Genome sequencing of the rare red list fungi Antrodiella citrinella (Flaviporus citrinellus).</title>
        <authorList>
            <person name="Buettner E."/>
            <person name="Kellner H."/>
        </authorList>
    </citation>
    <scope>NUCLEOTIDE SEQUENCE [LARGE SCALE GENOMIC DNA]</scope>
    <source>
        <strain evidence="3 4">DSM 108506</strain>
    </source>
</reference>
<accession>A0A4S4MTX1</accession>
<proteinExistence type="inferred from homology"/>
<dbReference type="InterPro" id="IPR011008">
    <property type="entry name" value="Dimeric_a/b-barrel"/>
</dbReference>
<evidence type="ECO:0000313" key="3">
    <source>
        <dbReference type="EMBL" id="THH26760.1"/>
    </source>
</evidence>
<evidence type="ECO:0000313" key="4">
    <source>
        <dbReference type="Proteomes" id="UP000308730"/>
    </source>
</evidence>
<dbReference type="Gene3D" id="3.30.70.100">
    <property type="match status" value="1"/>
</dbReference>
<organism evidence="3 4">
    <name type="scientific">Antrodiella citrinella</name>
    <dbReference type="NCBI Taxonomy" id="2447956"/>
    <lineage>
        <taxon>Eukaryota</taxon>
        <taxon>Fungi</taxon>
        <taxon>Dikarya</taxon>
        <taxon>Basidiomycota</taxon>
        <taxon>Agaricomycotina</taxon>
        <taxon>Agaricomycetes</taxon>
        <taxon>Polyporales</taxon>
        <taxon>Steccherinaceae</taxon>
        <taxon>Antrodiella</taxon>
    </lineage>
</organism>
<comment type="caution">
    <text evidence="3">The sequence shown here is derived from an EMBL/GenBank/DDBJ whole genome shotgun (WGS) entry which is preliminary data.</text>
</comment>
<sequence length="133" mass="15532">MPVELTKNHVRGTVLLHPKDGVSFEEFDKYWIEKHGDLFSSLPIVKKNLIKYEQFHFNADLNKELAKVGLYKSPYYGIANFEAESDEKLLEVFEDPEYKRLLLPDEDKFFDKSMSELIVGKMAVFIDKTRAQP</sequence>
<dbReference type="OrthoDB" id="3183782at2759"/>
<dbReference type="InterPro" id="IPR009799">
    <property type="entry name" value="EthD_dom"/>
</dbReference>
<protein>
    <recommendedName>
        <fullName evidence="2">EthD domain-containing protein</fullName>
    </recommendedName>
</protein>
<dbReference type="AlphaFoldDB" id="A0A4S4MTX1"/>
<feature type="domain" description="EthD" evidence="2">
    <location>
        <begin position="19"/>
        <end position="113"/>
    </location>
</feature>
<dbReference type="Proteomes" id="UP000308730">
    <property type="component" value="Unassembled WGS sequence"/>
</dbReference>
<dbReference type="GO" id="GO:0016491">
    <property type="term" value="F:oxidoreductase activity"/>
    <property type="evidence" value="ECO:0007669"/>
    <property type="project" value="InterPro"/>
</dbReference>
<evidence type="ECO:0000256" key="1">
    <source>
        <dbReference type="ARBA" id="ARBA00005986"/>
    </source>
</evidence>